<dbReference type="PANTHER" id="PTHR40841:SF2">
    <property type="entry name" value="SIDEROPHORE-DEGRADING ESTERASE (EUROFUNG)"/>
    <property type="match status" value="1"/>
</dbReference>
<dbReference type="RefSeq" id="WP_246374508.1">
    <property type="nucleotide sequence ID" value="NZ_JACHEU010000001.1"/>
</dbReference>
<evidence type="ECO:0000313" key="4">
    <source>
        <dbReference type="Proteomes" id="UP000533306"/>
    </source>
</evidence>
<dbReference type="Pfam" id="PF00756">
    <property type="entry name" value="Esterase"/>
    <property type="match status" value="1"/>
</dbReference>
<dbReference type="AlphaFoldDB" id="A0A7W9S0P5"/>
<name>A0A7W9S0P5_9HYPH</name>
<organism evidence="3 4">
    <name type="scientific">Aquamicrobium lusatiense</name>
    <dbReference type="NCBI Taxonomy" id="89772"/>
    <lineage>
        <taxon>Bacteria</taxon>
        <taxon>Pseudomonadati</taxon>
        <taxon>Pseudomonadota</taxon>
        <taxon>Alphaproteobacteria</taxon>
        <taxon>Hyphomicrobiales</taxon>
        <taxon>Phyllobacteriaceae</taxon>
        <taxon>Aquamicrobium</taxon>
    </lineage>
</organism>
<evidence type="ECO:0000256" key="2">
    <source>
        <dbReference type="ARBA" id="ARBA00022801"/>
    </source>
</evidence>
<evidence type="ECO:0000313" key="3">
    <source>
        <dbReference type="EMBL" id="MBB6011755.1"/>
    </source>
</evidence>
<comment type="similarity">
    <text evidence="1">Belongs to the esterase D family.</text>
</comment>
<protein>
    <recommendedName>
        <fullName evidence="5">Esterase</fullName>
    </recommendedName>
</protein>
<dbReference type="Gene3D" id="3.40.50.1820">
    <property type="entry name" value="alpha/beta hydrolase"/>
    <property type="match status" value="1"/>
</dbReference>
<evidence type="ECO:0008006" key="5">
    <source>
        <dbReference type="Google" id="ProtNLM"/>
    </source>
</evidence>
<evidence type="ECO:0000256" key="1">
    <source>
        <dbReference type="ARBA" id="ARBA00005622"/>
    </source>
</evidence>
<sequence>MFKIMAHYRAQAFGQWRVVRRSEKVSEPLLHSVSRGYALPDTHEFSATGPSGEHRIFVFVPPGSPPPSGYPLLFVVDANAIFGAAVDAARLQMPWPDVSGVTPFMIVGVGYPGSTPFDHRRRSWDLAPSLRNPTWKSPLGLPWHQPGGADDFIDFLTGPLLNALCARYPVARARRGICGLSLGGTFALYAFAIRHDAFSFHAAVSSALWFDGGRIVEELKALSPGSRLTASAFICVGKEEIPDNSEICDMMLAGSRDAAKEIERTGSPVTYRECEGENHQSTIIAMMPQLMKHASRHL</sequence>
<dbReference type="EMBL" id="JACHEU010000001">
    <property type="protein sequence ID" value="MBB6011755.1"/>
    <property type="molecule type" value="Genomic_DNA"/>
</dbReference>
<dbReference type="SUPFAM" id="SSF53474">
    <property type="entry name" value="alpha/beta-Hydrolases"/>
    <property type="match status" value="1"/>
</dbReference>
<dbReference type="InterPro" id="IPR000801">
    <property type="entry name" value="Esterase-like"/>
</dbReference>
<dbReference type="Proteomes" id="UP000533306">
    <property type="component" value="Unassembled WGS sequence"/>
</dbReference>
<reference evidence="3 4" key="1">
    <citation type="submission" date="2020-08" db="EMBL/GenBank/DDBJ databases">
        <title>Genomic Encyclopedia of Type Strains, Phase IV (KMG-IV): sequencing the most valuable type-strain genomes for metagenomic binning, comparative biology and taxonomic classification.</title>
        <authorList>
            <person name="Goeker M."/>
        </authorList>
    </citation>
    <scope>NUCLEOTIDE SEQUENCE [LARGE SCALE GENOMIC DNA]</scope>
    <source>
        <strain evidence="3 4">DSM 11099</strain>
    </source>
</reference>
<gene>
    <name evidence="3" type="ORF">HNR59_001100</name>
</gene>
<dbReference type="PANTHER" id="PTHR40841">
    <property type="entry name" value="SIDEROPHORE TRIACETYLFUSARININE C ESTERASE"/>
    <property type="match status" value="1"/>
</dbReference>
<keyword evidence="4" id="KW-1185">Reference proteome</keyword>
<comment type="caution">
    <text evidence="3">The sequence shown here is derived from an EMBL/GenBank/DDBJ whole genome shotgun (WGS) entry which is preliminary data.</text>
</comment>
<keyword evidence="2" id="KW-0378">Hydrolase</keyword>
<accession>A0A7W9S0P5</accession>
<dbReference type="InterPro" id="IPR029058">
    <property type="entry name" value="AB_hydrolase_fold"/>
</dbReference>
<proteinExistence type="inferred from homology"/>
<dbReference type="GO" id="GO:0016788">
    <property type="term" value="F:hydrolase activity, acting on ester bonds"/>
    <property type="evidence" value="ECO:0007669"/>
    <property type="project" value="TreeGrafter"/>
</dbReference>
<dbReference type="InterPro" id="IPR052558">
    <property type="entry name" value="Siderophore_Hydrolase_D"/>
</dbReference>